<dbReference type="KEGG" id="tps:THAPSDRAFT_21389"/>
<evidence type="ECO:0000256" key="1">
    <source>
        <dbReference type="SAM" id="MobiDB-lite"/>
    </source>
</evidence>
<feature type="region of interest" description="Disordered" evidence="1">
    <location>
        <begin position="181"/>
        <end position="300"/>
    </location>
</feature>
<protein>
    <recommendedName>
        <fullName evidence="2">DUF6824 domain-containing protein</fullName>
    </recommendedName>
</protein>
<gene>
    <name evidence="3" type="ORF">THAPSDRAFT_21389</name>
</gene>
<feature type="domain" description="DUF6824" evidence="2">
    <location>
        <begin position="286"/>
        <end position="368"/>
    </location>
</feature>
<sequence>MNTFSQTKSNNNSGALSPEEYIYKSMLLPTPTSSKPSSNRSVISTTSRSSLDTTNSNNINSKGPFLSMDFLSPDDDISFMTLHQGDSKRSITSSDFVKDAFLSDADLETTTSLSRGPSARQLMSNKKRDLPMVELTAKLERITTGDDILGENIRMSSSEWLADFPADVNLGAMPQSLFYDTPVPAASNPTNQTTQARDETNVYKHESPVLSSSLVVDNLRKSDSTPPLPQLSSSLTKSEDDDSSYEEQRTKKTSTKKTSISSTSKTKKRRKRVIDESKVCEPTPDDVLFGRGGKTNTHPGNIRFRQHALELRSWYEQSSKEEKQRISELLVEGVKSEGHRFLERGSDGDWHEVIGNGARKKASQALREKVKGRGKSKSAVSSSITSANSQNSDEDVNAVGV</sequence>
<feature type="compositionally biased region" description="Low complexity" evidence="1">
    <location>
        <begin position="27"/>
        <end position="38"/>
    </location>
</feature>
<feature type="region of interest" description="Disordered" evidence="1">
    <location>
        <begin position="27"/>
        <end position="58"/>
    </location>
</feature>
<reference evidence="3 4" key="1">
    <citation type="journal article" date="2004" name="Science">
        <title>The genome of the diatom Thalassiosira pseudonana: ecology, evolution, and metabolism.</title>
        <authorList>
            <person name="Armbrust E.V."/>
            <person name="Berges J.A."/>
            <person name="Bowler C."/>
            <person name="Green B.R."/>
            <person name="Martinez D."/>
            <person name="Putnam N.H."/>
            <person name="Zhou S."/>
            <person name="Allen A.E."/>
            <person name="Apt K.E."/>
            <person name="Bechner M."/>
            <person name="Brzezinski M.A."/>
            <person name="Chaal B.K."/>
            <person name="Chiovitti A."/>
            <person name="Davis A.K."/>
            <person name="Demarest M.S."/>
            <person name="Detter J.C."/>
            <person name="Glavina T."/>
            <person name="Goodstein D."/>
            <person name="Hadi M.Z."/>
            <person name="Hellsten U."/>
            <person name="Hildebrand M."/>
            <person name="Jenkins B.D."/>
            <person name="Jurka J."/>
            <person name="Kapitonov V.V."/>
            <person name="Kroger N."/>
            <person name="Lau W.W."/>
            <person name="Lane T.W."/>
            <person name="Larimer F.W."/>
            <person name="Lippmeier J.C."/>
            <person name="Lucas S."/>
            <person name="Medina M."/>
            <person name="Montsant A."/>
            <person name="Obornik M."/>
            <person name="Parker M.S."/>
            <person name="Palenik B."/>
            <person name="Pazour G.J."/>
            <person name="Richardson P.M."/>
            <person name="Rynearson T.A."/>
            <person name="Saito M.A."/>
            <person name="Schwartz D.C."/>
            <person name="Thamatrakoln K."/>
            <person name="Valentin K."/>
            <person name="Vardi A."/>
            <person name="Wilkerson F.P."/>
            <person name="Rokhsar D.S."/>
        </authorList>
    </citation>
    <scope>NUCLEOTIDE SEQUENCE [LARGE SCALE GENOMIC DNA]</scope>
    <source>
        <strain evidence="3 4">CCMP1335</strain>
    </source>
</reference>
<dbReference type="PaxDb" id="35128-Thaps21389"/>
<dbReference type="EMBL" id="CM000639">
    <property type="protein sequence ID" value="EED95385.1"/>
    <property type="molecule type" value="Genomic_DNA"/>
</dbReference>
<dbReference type="GeneID" id="7446677"/>
<dbReference type="eggNOG" id="ENOG502T0M5">
    <property type="taxonomic scope" value="Eukaryota"/>
</dbReference>
<dbReference type="InterPro" id="IPR049227">
    <property type="entry name" value="DUF6824"/>
</dbReference>
<feature type="region of interest" description="Disordered" evidence="1">
    <location>
        <begin position="345"/>
        <end position="401"/>
    </location>
</feature>
<reference evidence="3 4" key="2">
    <citation type="journal article" date="2008" name="Nature">
        <title>The Phaeodactylum genome reveals the evolutionary history of diatom genomes.</title>
        <authorList>
            <person name="Bowler C."/>
            <person name="Allen A.E."/>
            <person name="Badger J.H."/>
            <person name="Grimwood J."/>
            <person name="Jabbari K."/>
            <person name="Kuo A."/>
            <person name="Maheswari U."/>
            <person name="Martens C."/>
            <person name="Maumus F."/>
            <person name="Otillar R.P."/>
            <person name="Rayko E."/>
            <person name="Salamov A."/>
            <person name="Vandepoele K."/>
            <person name="Beszteri B."/>
            <person name="Gruber A."/>
            <person name="Heijde M."/>
            <person name="Katinka M."/>
            <person name="Mock T."/>
            <person name="Valentin K."/>
            <person name="Verret F."/>
            <person name="Berges J.A."/>
            <person name="Brownlee C."/>
            <person name="Cadoret J.P."/>
            <person name="Chiovitti A."/>
            <person name="Choi C.J."/>
            <person name="Coesel S."/>
            <person name="De Martino A."/>
            <person name="Detter J.C."/>
            <person name="Durkin C."/>
            <person name="Falciatore A."/>
            <person name="Fournet J."/>
            <person name="Haruta M."/>
            <person name="Huysman M.J."/>
            <person name="Jenkins B.D."/>
            <person name="Jiroutova K."/>
            <person name="Jorgensen R.E."/>
            <person name="Joubert Y."/>
            <person name="Kaplan A."/>
            <person name="Kroger N."/>
            <person name="Kroth P.G."/>
            <person name="La Roche J."/>
            <person name="Lindquist E."/>
            <person name="Lommer M."/>
            <person name="Martin-Jezequel V."/>
            <person name="Lopez P.J."/>
            <person name="Lucas S."/>
            <person name="Mangogna M."/>
            <person name="McGinnis K."/>
            <person name="Medlin L.K."/>
            <person name="Montsant A."/>
            <person name="Oudot-Le Secq M.P."/>
            <person name="Napoli C."/>
            <person name="Obornik M."/>
            <person name="Parker M.S."/>
            <person name="Petit J.L."/>
            <person name="Porcel B.M."/>
            <person name="Poulsen N."/>
            <person name="Robison M."/>
            <person name="Rychlewski L."/>
            <person name="Rynearson T.A."/>
            <person name="Schmutz J."/>
            <person name="Shapiro H."/>
            <person name="Siaut M."/>
            <person name="Stanley M."/>
            <person name="Sussman M.R."/>
            <person name="Taylor A.R."/>
            <person name="Vardi A."/>
            <person name="von Dassow P."/>
            <person name="Vyverman W."/>
            <person name="Willis A."/>
            <person name="Wyrwicz L.S."/>
            <person name="Rokhsar D.S."/>
            <person name="Weissenbach J."/>
            <person name="Armbrust E.V."/>
            <person name="Green B.R."/>
            <person name="Van de Peer Y."/>
            <person name="Grigoriev I.V."/>
        </authorList>
    </citation>
    <scope>NUCLEOTIDE SEQUENCE [LARGE SCALE GENOMIC DNA]</scope>
    <source>
        <strain evidence="3 4">CCMP1335</strain>
    </source>
</reference>
<feature type="compositionally biased region" description="Basic and acidic residues" evidence="1">
    <location>
        <begin position="196"/>
        <end position="207"/>
    </location>
</feature>
<dbReference type="AlphaFoldDB" id="B8BV24"/>
<name>B8BV24_THAPS</name>
<dbReference type="InParanoid" id="B8BV24"/>
<dbReference type="Pfam" id="PF20710">
    <property type="entry name" value="DUF6824"/>
    <property type="match status" value="1"/>
</dbReference>
<organism evidence="3 4">
    <name type="scientific">Thalassiosira pseudonana</name>
    <name type="common">Marine diatom</name>
    <name type="synonym">Cyclotella nana</name>
    <dbReference type="NCBI Taxonomy" id="35128"/>
    <lineage>
        <taxon>Eukaryota</taxon>
        <taxon>Sar</taxon>
        <taxon>Stramenopiles</taxon>
        <taxon>Ochrophyta</taxon>
        <taxon>Bacillariophyta</taxon>
        <taxon>Coscinodiscophyceae</taxon>
        <taxon>Thalassiosirophycidae</taxon>
        <taxon>Thalassiosirales</taxon>
        <taxon>Thalassiosiraceae</taxon>
        <taxon>Thalassiosira</taxon>
    </lineage>
</organism>
<accession>B8BV24</accession>
<dbReference type="Proteomes" id="UP000001449">
    <property type="component" value="Chromosome 2"/>
</dbReference>
<feature type="compositionally biased region" description="Polar residues" evidence="1">
    <location>
        <begin position="39"/>
        <end position="58"/>
    </location>
</feature>
<evidence type="ECO:0000313" key="4">
    <source>
        <dbReference type="Proteomes" id="UP000001449"/>
    </source>
</evidence>
<evidence type="ECO:0000313" key="3">
    <source>
        <dbReference type="EMBL" id="EED95385.1"/>
    </source>
</evidence>
<keyword evidence="4" id="KW-1185">Reference proteome</keyword>
<feature type="compositionally biased region" description="Acidic residues" evidence="1">
    <location>
        <begin position="392"/>
        <end position="401"/>
    </location>
</feature>
<dbReference type="HOGENOM" id="CLU_687930_0_0_1"/>
<evidence type="ECO:0000259" key="2">
    <source>
        <dbReference type="Pfam" id="PF20710"/>
    </source>
</evidence>
<feature type="compositionally biased region" description="Low complexity" evidence="1">
    <location>
        <begin position="377"/>
        <end position="391"/>
    </location>
</feature>
<dbReference type="RefSeq" id="XP_002287942.1">
    <property type="nucleotide sequence ID" value="XM_002287906.1"/>
</dbReference>
<proteinExistence type="predicted"/>